<dbReference type="Pfam" id="PF08007">
    <property type="entry name" value="JmjC_2"/>
    <property type="match status" value="1"/>
</dbReference>
<reference evidence="5 6" key="1">
    <citation type="submission" date="2022-10" db="EMBL/GenBank/DDBJ databases">
        <title>Pararhodobacter sp. nov., isolated from marine algae.</title>
        <authorList>
            <person name="Choi B.J."/>
            <person name="Kim J.M."/>
            <person name="Lee J.K."/>
            <person name="Choi D.G."/>
            <person name="Jeon C.O."/>
        </authorList>
    </citation>
    <scope>NUCLEOTIDE SEQUENCE [LARGE SCALE GENOMIC DNA]</scope>
    <source>
        <strain evidence="5 6">ZQ420</strain>
    </source>
</reference>
<sequence length="399" mass="44163">MKDSVAAPSPADFVRAIAPITPATFFAEYFEKKHLVVRRQDPAYYADLLTVADIDRVLTQTMVGGDEMQLVKLGKALEADDFVMPSGFIDPVRVVRHFDEGSTMVLPGLQKRVPALAAYCRALETVFSCDLQTNIYFTPDNAQGFKTHYDSHDVIVLQVHGSKTWNIYESPLKLPLRSQAFKPEGFEAGALIDTFTLHAGDMAYVPRGVVHDARATEEISLHITTGLLAPRWIDLLVEAVSELALEDPAFRHSVPPGYANEGFERAEARTVFQNLLTRAMAGIDPDRTLDGFAHEYRRRRVPVVPGQLFQLFESEAIEPGTPVQRRPDLIYAIKVDGDEVALSVYGAEIVFPAHVEEALREALLLPAFVVGDLKADLDEAGQAVMMRRLVREGVFAIAG</sequence>
<organism evidence="5 6">
    <name type="scientific">Pararhodobacter zhoushanensis</name>
    <dbReference type="NCBI Taxonomy" id="2479545"/>
    <lineage>
        <taxon>Bacteria</taxon>
        <taxon>Pseudomonadati</taxon>
        <taxon>Pseudomonadota</taxon>
        <taxon>Alphaproteobacteria</taxon>
        <taxon>Rhodobacterales</taxon>
        <taxon>Paracoccaceae</taxon>
        <taxon>Pararhodobacter</taxon>
    </lineage>
</organism>
<keyword evidence="3" id="KW-0408">Iron</keyword>
<comment type="cofactor">
    <cofactor evidence="1">
        <name>Fe(2+)</name>
        <dbReference type="ChEBI" id="CHEBI:29033"/>
    </cofactor>
</comment>
<evidence type="ECO:0000259" key="4">
    <source>
        <dbReference type="PROSITE" id="PS51184"/>
    </source>
</evidence>
<keyword evidence="2" id="KW-0479">Metal-binding</keyword>
<feature type="domain" description="JmjC" evidence="4">
    <location>
        <begin position="102"/>
        <end position="244"/>
    </location>
</feature>
<protein>
    <submittedName>
        <fullName evidence="5">Cupin domain-containing protein</fullName>
    </submittedName>
</protein>
<proteinExistence type="predicted"/>
<dbReference type="PANTHER" id="PTHR13096:SF9">
    <property type="entry name" value="BIFUNCTIONAL LYSINE-SPECIFIC DEMETHYLASE AND HISTIDYL-HYDROXYLASE"/>
    <property type="match status" value="1"/>
</dbReference>
<evidence type="ECO:0000256" key="3">
    <source>
        <dbReference type="ARBA" id="ARBA00023004"/>
    </source>
</evidence>
<evidence type="ECO:0000256" key="2">
    <source>
        <dbReference type="ARBA" id="ARBA00022723"/>
    </source>
</evidence>
<accession>A0ABT3H2P9</accession>
<keyword evidence="6" id="KW-1185">Reference proteome</keyword>
<dbReference type="Gene3D" id="2.60.120.650">
    <property type="entry name" value="Cupin"/>
    <property type="match status" value="1"/>
</dbReference>
<gene>
    <name evidence="5" type="ORF">OKW52_17360</name>
</gene>
<dbReference type="SUPFAM" id="SSF51197">
    <property type="entry name" value="Clavaminate synthase-like"/>
    <property type="match status" value="1"/>
</dbReference>
<dbReference type="RefSeq" id="WP_264506825.1">
    <property type="nucleotide sequence ID" value="NZ_JAPDFL010000001.1"/>
</dbReference>
<dbReference type="EMBL" id="JAPDFL010000001">
    <property type="protein sequence ID" value="MCW1933973.1"/>
    <property type="molecule type" value="Genomic_DNA"/>
</dbReference>
<comment type="caution">
    <text evidence="5">The sequence shown here is derived from an EMBL/GenBank/DDBJ whole genome shotgun (WGS) entry which is preliminary data.</text>
</comment>
<name>A0ABT3H2P9_9RHOB</name>
<evidence type="ECO:0000256" key="1">
    <source>
        <dbReference type="ARBA" id="ARBA00001954"/>
    </source>
</evidence>
<dbReference type="InterPro" id="IPR003347">
    <property type="entry name" value="JmjC_dom"/>
</dbReference>
<evidence type="ECO:0000313" key="5">
    <source>
        <dbReference type="EMBL" id="MCW1933973.1"/>
    </source>
</evidence>
<evidence type="ECO:0000313" key="6">
    <source>
        <dbReference type="Proteomes" id="UP001208938"/>
    </source>
</evidence>
<dbReference type="PANTHER" id="PTHR13096">
    <property type="entry name" value="MINA53 MYC INDUCED NUCLEAR ANTIGEN"/>
    <property type="match status" value="1"/>
</dbReference>
<dbReference type="PROSITE" id="PS51184">
    <property type="entry name" value="JMJC"/>
    <property type="match status" value="1"/>
</dbReference>
<dbReference type="InterPro" id="IPR039994">
    <property type="entry name" value="NO66-like"/>
</dbReference>
<dbReference type="Proteomes" id="UP001208938">
    <property type="component" value="Unassembled WGS sequence"/>
</dbReference>